<feature type="region of interest" description="Disordered" evidence="1">
    <location>
        <begin position="151"/>
        <end position="219"/>
    </location>
</feature>
<dbReference type="OrthoDB" id="1111331at2759"/>
<dbReference type="InterPro" id="IPR036691">
    <property type="entry name" value="Endo/exonu/phosph_ase_sf"/>
</dbReference>
<dbReference type="Pfam" id="PF13456">
    <property type="entry name" value="RVT_3"/>
    <property type="match status" value="1"/>
</dbReference>
<dbReference type="PANTHER" id="PTHR47074:SF53">
    <property type="entry name" value="REVERSE TRANSCRIPTASE-LIKE PROTEIN"/>
    <property type="match status" value="1"/>
</dbReference>
<feature type="compositionally biased region" description="Basic and acidic residues" evidence="1">
    <location>
        <begin position="168"/>
        <end position="192"/>
    </location>
</feature>
<dbReference type="GO" id="GO:0004523">
    <property type="term" value="F:RNA-DNA hybrid ribonuclease activity"/>
    <property type="evidence" value="ECO:0007669"/>
    <property type="project" value="InterPro"/>
</dbReference>
<accession>A0A8X8BAJ1</accession>
<dbReference type="InterPro" id="IPR052929">
    <property type="entry name" value="RNase_H-like_EbsB-rel"/>
</dbReference>
<dbReference type="PANTHER" id="PTHR47074">
    <property type="entry name" value="BNAC02G40300D PROTEIN"/>
    <property type="match status" value="1"/>
</dbReference>
<organism evidence="3 4">
    <name type="scientific">Brassica carinata</name>
    <name type="common">Ethiopian mustard</name>
    <name type="synonym">Abyssinian cabbage</name>
    <dbReference type="NCBI Taxonomy" id="52824"/>
    <lineage>
        <taxon>Eukaryota</taxon>
        <taxon>Viridiplantae</taxon>
        <taxon>Streptophyta</taxon>
        <taxon>Embryophyta</taxon>
        <taxon>Tracheophyta</taxon>
        <taxon>Spermatophyta</taxon>
        <taxon>Magnoliopsida</taxon>
        <taxon>eudicotyledons</taxon>
        <taxon>Gunneridae</taxon>
        <taxon>Pentapetalae</taxon>
        <taxon>rosids</taxon>
        <taxon>malvids</taxon>
        <taxon>Brassicales</taxon>
        <taxon>Brassicaceae</taxon>
        <taxon>Brassiceae</taxon>
        <taxon>Brassica</taxon>
    </lineage>
</organism>
<dbReference type="GO" id="GO:0003676">
    <property type="term" value="F:nucleic acid binding"/>
    <property type="evidence" value="ECO:0007669"/>
    <property type="project" value="InterPro"/>
</dbReference>
<evidence type="ECO:0000313" key="3">
    <source>
        <dbReference type="EMBL" id="KAG2327368.1"/>
    </source>
</evidence>
<evidence type="ECO:0000256" key="1">
    <source>
        <dbReference type="SAM" id="MobiDB-lite"/>
    </source>
</evidence>
<name>A0A8X8BAJ1_BRACI</name>
<dbReference type="Proteomes" id="UP000886595">
    <property type="component" value="Unassembled WGS sequence"/>
</dbReference>
<dbReference type="SUPFAM" id="SSF56219">
    <property type="entry name" value="DNase I-like"/>
    <property type="match status" value="1"/>
</dbReference>
<gene>
    <name evidence="3" type="ORF">Bca52824_010096</name>
</gene>
<feature type="domain" description="RNase H type-1" evidence="2">
    <location>
        <begin position="597"/>
        <end position="707"/>
    </location>
</feature>
<dbReference type="InterPro" id="IPR002156">
    <property type="entry name" value="RNaseH_domain"/>
</dbReference>
<proteinExistence type="predicted"/>
<dbReference type="AlphaFoldDB" id="A0A8X8BAJ1"/>
<protein>
    <recommendedName>
        <fullName evidence="2">RNase H type-1 domain-containing protein</fullName>
    </recommendedName>
</protein>
<evidence type="ECO:0000313" key="4">
    <source>
        <dbReference type="Proteomes" id="UP000886595"/>
    </source>
</evidence>
<comment type="caution">
    <text evidence="3">The sequence shown here is derived from an EMBL/GenBank/DDBJ whole genome shotgun (WGS) entry which is preliminary data.</text>
</comment>
<reference evidence="3 4" key="1">
    <citation type="submission" date="2020-02" db="EMBL/GenBank/DDBJ databases">
        <authorList>
            <person name="Ma Q."/>
            <person name="Huang Y."/>
            <person name="Song X."/>
            <person name="Pei D."/>
        </authorList>
    </citation>
    <scope>NUCLEOTIDE SEQUENCE [LARGE SCALE GENOMIC DNA]</scope>
    <source>
        <strain evidence="3">Sxm20200214</strain>
        <tissue evidence="3">Leaf</tissue>
    </source>
</reference>
<dbReference type="EMBL" id="JAAMPC010000002">
    <property type="protein sequence ID" value="KAG2327368.1"/>
    <property type="molecule type" value="Genomic_DNA"/>
</dbReference>
<sequence>MLGTDPVTGRNKIANDVLEEMRRYLMAETGDSHAIKVDRIHQSLKEVSRDTMMQRATLRLEAPPVIISDLNRGKGLVFDYSDNFGSSRALSTHSNPEKLLADSFKAHSSASACSAPHKLRLLEEEASAESFNAGGVDYSTVFRAGSSAPCSSGIVKKRPAVRRRPPKAVRDQRKREELSKAGLTEESKREGKQIAGSKKRKCSEEKAEEDSPSTKAVPEGSFKSFADMLSSCNMEELPSKGDRFTWGGMRWKKWIQCCLDRGFGNTAWHDTFPGSNQTFLAKRGSDHRPVWVNLRANPEMQRGQFRFDKRLLHHPDAKREVEGAWKSLNSNSSVAVRIRKCRGIMSAWKRKRRFNAKDKINKLQERLEWFQSKSYPCWNSKFFHLAVKANRNRMYLLKLKDKRGQDQWSDAAKAEVAIEYFTELFTTSNPASYEAAFQSMVPKVTLSMNKILTASLGTRPSFAWRSIIFGRELLQKGLKRQIGNGLNTRAWIDKWLLDPELGMRAPWIKNENRAWPWIIWFLWKSRNDFIFNGVRWTPKEILEKAKKEADEWFLAQEVDKEVALEVKGKEMKLKKRWMPPREGWLMCNIGFEWNKDLKLLGGAWVVRNHRGVVLSHSRRAFSEVESLAEARLETLLWALESMTSLRYDRMVFAGDFKELFLAFKKPGQWPAFTFQRDEMSVFLSRMNEFQLKQVSMEENRGAVFIAQSVTRQNRRQSYVAQGHPSWLFEFFVNESRFL</sequence>
<keyword evidence="4" id="KW-1185">Reference proteome</keyword>
<evidence type="ECO:0000259" key="2">
    <source>
        <dbReference type="Pfam" id="PF13456"/>
    </source>
</evidence>
<feature type="compositionally biased region" description="Basic residues" evidence="1">
    <location>
        <begin position="155"/>
        <end position="167"/>
    </location>
</feature>